<organism evidence="1 2">
    <name type="scientific">Sphaerosporella brunnea</name>
    <dbReference type="NCBI Taxonomy" id="1250544"/>
    <lineage>
        <taxon>Eukaryota</taxon>
        <taxon>Fungi</taxon>
        <taxon>Dikarya</taxon>
        <taxon>Ascomycota</taxon>
        <taxon>Pezizomycotina</taxon>
        <taxon>Pezizomycetes</taxon>
        <taxon>Pezizales</taxon>
        <taxon>Pyronemataceae</taxon>
        <taxon>Sphaerosporella</taxon>
    </lineage>
</organism>
<evidence type="ECO:0000313" key="2">
    <source>
        <dbReference type="Proteomes" id="UP000326924"/>
    </source>
</evidence>
<gene>
    <name evidence="1" type="ORF">FN846DRAFT_902248</name>
</gene>
<sequence length="100" mass="11239">MGDYFQQSHLDAEGFLRLGGSNRLALYDCMITDSTKGLKLNCLPGDIRQRGESQYNGARQAREETPPPDSLRLGTISAAWRLFIWKRHRLSTSLAAVDKV</sequence>
<reference evidence="1 2" key="1">
    <citation type="submission" date="2019-09" db="EMBL/GenBank/DDBJ databases">
        <title>Draft genome of the ectomycorrhizal ascomycete Sphaerosporella brunnea.</title>
        <authorList>
            <consortium name="DOE Joint Genome Institute"/>
            <person name="Benucci G.M."/>
            <person name="Marozzi G."/>
            <person name="Antonielli L."/>
            <person name="Sanchez S."/>
            <person name="Marco P."/>
            <person name="Wang X."/>
            <person name="Falini L.B."/>
            <person name="Barry K."/>
            <person name="Haridas S."/>
            <person name="Lipzen A."/>
            <person name="Labutti K."/>
            <person name="Grigoriev I.V."/>
            <person name="Murat C."/>
            <person name="Martin F."/>
            <person name="Albertini E."/>
            <person name="Donnini D."/>
            <person name="Bonito G."/>
        </authorList>
    </citation>
    <scope>NUCLEOTIDE SEQUENCE [LARGE SCALE GENOMIC DNA]</scope>
    <source>
        <strain evidence="1 2">Sb_GMNB300</strain>
    </source>
</reference>
<protein>
    <submittedName>
        <fullName evidence="1">Uncharacterized protein</fullName>
    </submittedName>
</protein>
<dbReference type="Proteomes" id="UP000326924">
    <property type="component" value="Unassembled WGS sequence"/>
</dbReference>
<dbReference type="EMBL" id="VXIS01000008">
    <property type="protein sequence ID" value="KAA8914149.1"/>
    <property type="molecule type" value="Genomic_DNA"/>
</dbReference>
<keyword evidence="2" id="KW-1185">Reference proteome</keyword>
<accession>A0A5J5FAH6</accession>
<comment type="caution">
    <text evidence="1">The sequence shown here is derived from an EMBL/GenBank/DDBJ whole genome shotgun (WGS) entry which is preliminary data.</text>
</comment>
<proteinExistence type="predicted"/>
<dbReference type="AlphaFoldDB" id="A0A5J5FAH6"/>
<name>A0A5J5FAH6_9PEZI</name>
<dbReference type="InParanoid" id="A0A5J5FAH6"/>
<evidence type="ECO:0000313" key="1">
    <source>
        <dbReference type="EMBL" id="KAA8914149.1"/>
    </source>
</evidence>